<accession>A0ABQ8S7L3</accession>
<gene>
    <name evidence="1" type="ORF">ANN_22049</name>
</gene>
<organism evidence="1 2">
    <name type="scientific">Periplaneta americana</name>
    <name type="common">American cockroach</name>
    <name type="synonym">Blatta americana</name>
    <dbReference type="NCBI Taxonomy" id="6978"/>
    <lineage>
        <taxon>Eukaryota</taxon>
        <taxon>Metazoa</taxon>
        <taxon>Ecdysozoa</taxon>
        <taxon>Arthropoda</taxon>
        <taxon>Hexapoda</taxon>
        <taxon>Insecta</taxon>
        <taxon>Pterygota</taxon>
        <taxon>Neoptera</taxon>
        <taxon>Polyneoptera</taxon>
        <taxon>Dictyoptera</taxon>
        <taxon>Blattodea</taxon>
        <taxon>Blattoidea</taxon>
        <taxon>Blattidae</taxon>
        <taxon>Blattinae</taxon>
        <taxon>Periplaneta</taxon>
    </lineage>
</organism>
<evidence type="ECO:0000313" key="2">
    <source>
        <dbReference type="Proteomes" id="UP001148838"/>
    </source>
</evidence>
<dbReference type="EMBL" id="JAJSOF020000033">
    <property type="protein sequence ID" value="KAJ4429845.1"/>
    <property type="molecule type" value="Genomic_DNA"/>
</dbReference>
<reference evidence="1 2" key="1">
    <citation type="journal article" date="2022" name="Allergy">
        <title>Genome assembly and annotation of Periplaneta americana reveal a comprehensive cockroach allergen profile.</title>
        <authorList>
            <person name="Wang L."/>
            <person name="Xiong Q."/>
            <person name="Saelim N."/>
            <person name="Wang L."/>
            <person name="Nong W."/>
            <person name="Wan A.T."/>
            <person name="Shi M."/>
            <person name="Liu X."/>
            <person name="Cao Q."/>
            <person name="Hui J.H.L."/>
            <person name="Sookrung N."/>
            <person name="Leung T.F."/>
            <person name="Tungtrongchitr A."/>
            <person name="Tsui S.K.W."/>
        </authorList>
    </citation>
    <scope>NUCLEOTIDE SEQUENCE [LARGE SCALE GENOMIC DNA]</scope>
    <source>
        <strain evidence="1">PWHHKU_190912</strain>
    </source>
</reference>
<proteinExistence type="predicted"/>
<evidence type="ECO:0000313" key="1">
    <source>
        <dbReference type="EMBL" id="KAJ4429845.1"/>
    </source>
</evidence>
<dbReference type="Proteomes" id="UP001148838">
    <property type="component" value="Unassembled WGS sequence"/>
</dbReference>
<keyword evidence="2" id="KW-1185">Reference proteome</keyword>
<protein>
    <submittedName>
        <fullName evidence="1">Uncharacterized protein</fullName>
    </submittedName>
</protein>
<name>A0ABQ8S7L3_PERAM</name>
<comment type="caution">
    <text evidence="1">The sequence shown here is derived from an EMBL/GenBank/DDBJ whole genome shotgun (WGS) entry which is preliminary data.</text>
</comment>
<sequence length="237" mass="27094">MRQWNVRAQVYCLELVAWNKTFGYEVAVDHPVGQSYSDRLRFLPPRHILPATSSSFAAQATSSPTVLSQRCQGQEHLDGSGCYQALTACTESILEAAALNRMGNTNTPLHAIVIQRRKEGEIKPERIERLLSSLNQTTETSENRNCQSSENRRHVARMGKSRYAYRVLVGRPEGKRPLGRPRCRREDNIKMDLREVGYDDRDWINLAHDRDQWRAYVRTAMNLRVPYSQCSGAHGYG</sequence>